<gene>
    <name evidence="2" type="ORF">CDL15_Pgr017369</name>
    <name evidence="3" type="ORF">CRG98_045409</name>
</gene>
<keyword evidence="5" id="KW-1185">Reference proteome</keyword>
<dbReference type="EMBL" id="PGOL01006092">
    <property type="protein sequence ID" value="PKI34201.1"/>
    <property type="molecule type" value="Genomic_DNA"/>
</dbReference>
<evidence type="ECO:0000313" key="4">
    <source>
        <dbReference type="Proteomes" id="UP000197138"/>
    </source>
</evidence>
<organism evidence="2 4">
    <name type="scientific">Punica granatum</name>
    <name type="common">Pomegranate</name>
    <dbReference type="NCBI Taxonomy" id="22663"/>
    <lineage>
        <taxon>Eukaryota</taxon>
        <taxon>Viridiplantae</taxon>
        <taxon>Streptophyta</taxon>
        <taxon>Embryophyta</taxon>
        <taxon>Tracheophyta</taxon>
        <taxon>Spermatophyta</taxon>
        <taxon>Magnoliopsida</taxon>
        <taxon>eudicotyledons</taxon>
        <taxon>Gunneridae</taxon>
        <taxon>Pentapetalae</taxon>
        <taxon>rosids</taxon>
        <taxon>malvids</taxon>
        <taxon>Myrtales</taxon>
        <taxon>Lythraceae</taxon>
        <taxon>Punica</taxon>
    </lineage>
</organism>
<sequence length="90" mass="9828">MVLRVCGGRSRSEPPSGTDPSWRGQETSPDTVHLVTGCAEVSREENPQSGPIRRWRRIIAPVQRCPKRSSSSSSSTDEEEFVGVGRGFLG</sequence>
<feature type="compositionally biased region" description="Polar residues" evidence="1">
    <location>
        <begin position="13"/>
        <end position="29"/>
    </location>
</feature>
<name>A0A218Y3R2_PUNGR</name>
<proteinExistence type="predicted"/>
<evidence type="ECO:0000256" key="1">
    <source>
        <dbReference type="SAM" id="MobiDB-lite"/>
    </source>
</evidence>
<evidence type="ECO:0000313" key="2">
    <source>
        <dbReference type="EMBL" id="OWM91451.1"/>
    </source>
</evidence>
<protein>
    <submittedName>
        <fullName evidence="2">Uncharacterized protein</fullName>
    </submittedName>
</protein>
<dbReference type="Proteomes" id="UP000197138">
    <property type="component" value="Unassembled WGS sequence"/>
</dbReference>
<dbReference type="AlphaFoldDB" id="A0A218Y3R2"/>
<reference evidence="2" key="2">
    <citation type="submission" date="2017-06" db="EMBL/GenBank/DDBJ databases">
        <title>The pomegranate genome and the genomics of punicalagin biosynthesis.</title>
        <authorList>
            <person name="Xu C."/>
        </authorList>
    </citation>
    <scope>NUCLEOTIDE SEQUENCE [LARGE SCALE GENOMIC DNA]</scope>
    <source>
        <tissue evidence="2">Fresh leaf</tissue>
    </source>
</reference>
<reference evidence="3 5" key="3">
    <citation type="submission" date="2017-11" db="EMBL/GenBank/DDBJ databases">
        <title>De-novo sequencing of pomegranate (Punica granatum L.) genome.</title>
        <authorList>
            <person name="Akparov Z."/>
            <person name="Amiraslanov A."/>
            <person name="Hajiyeva S."/>
            <person name="Abbasov M."/>
            <person name="Kaur K."/>
            <person name="Hamwieh A."/>
            <person name="Solovyev V."/>
            <person name="Salamov A."/>
            <person name="Braich B."/>
            <person name="Kosarev P."/>
            <person name="Mahmoud A."/>
            <person name="Hajiyev E."/>
            <person name="Babayeva S."/>
            <person name="Izzatullayeva V."/>
            <person name="Mammadov A."/>
            <person name="Mammadov A."/>
            <person name="Sharifova S."/>
            <person name="Ojaghi J."/>
            <person name="Eynullazada K."/>
            <person name="Bayramov B."/>
            <person name="Abdulazimova A."/>
            <person name="Shahmuradov I."/>
        </authorList>
    </citation>
    <scope>NUCLEOTIDE SEQUENCE [LARGE SCALE GENOMIC DNA]</scope>
    <source>
        <strain evidence="3">AG2017</strain>
        <strain evidence="5">cv. AG2017</strain>
        <tissue evidence="3">Leaf</tissue>
    </source>
</reference>
<accession>A0A218Y3R2</accession>
<feature type="region of interest" description="Disordered" evidence="1">
    <location>
        <begin position="63"/>
        <end position="90"/>
    </location>
</feature>
<comment type="caution">
    <text evidence="2">The sequence shown here is derived from an EMBL/GenBank/DDBJ whole genome shotgun (WGS) entry which is preliminary data.</text>
</comment>
<dbReference type="EMBL" id="MTKT01000281">
    <property type="protein sequence ID" value="OWM91451.1"/>
    <property type="molecule type" value="Genomic_DNA"/>
</dbReference>
<dbReference type="Proteomes" id="UP000233551">
    <property type="component" value="Unassembled WGS sequence"/>
</dbReference>
<feature type="region of interest" description="Disordered" evidence="1">
    <location>
        <begin position="1"/>
        <end position="29"/>
    </location>
</feature>
<reference evidence="4" key="1">
    <citation type="journal article" date="2017" name="Plant J.">
        <title>The pomegranate (Punica granatum L.) genome and the genomics of punicalagin biosynthesis.</title>
        <authorList>
            <person name="Qin G."/>
            <person name="Xu C."/>
            <person name="Ming R."/>
            <person name="Tang H."/>
            <person name="Guyot R."/>
            <person name="Kramer E.M."/>
            <person name="Hu Y."/>
            <person name="Yi X."/>
            <person name="Qi Y."/>
            <person name="Xu X."/>
            <person name="Gao Z."/>
            <person name="Pan H."/>
            <person name="Jian J."/>
            <person name="Tian Y."/>
            <person name="Yue Z."/>
            <person name="Xu Y."/>
        </authorList>
    </citation>
    <scope>NUCLEOTIDE SEQUENCE [LARGE SCALE GENOMIC DNA]</scope>
    <source>
        <strain evidence="4">cv. Dabenzi</strain>
    </source>
</reference>
<evidence type="ECO:0000313" key="5">
    <source>
        <dbReference type="Proteomes" id="UP000233551"/>
    </source>
</evidence>
<evidence type="ECO:0000313" key="3">
    <source>
        <dbReference type="EMBL" id="PKI34201.1"/>
    </source>
</evidence>